<gene>
    <name evidence="1" type="ORF">CACET_c13220</name>
</gene>
<dbReference type="EC" id="3.5.1.54" evidence="1"/>
<dbReference type="SMART" id="SM00797">
    <property type="entry name" value="AHS2"/>
    <property type="match status" value="1"/>
</dbReference>
<evidence type="ECO:0000313" key="1">
    <source>
        <dbReference type="EMBL" id="AKL94787.1"/>
    </source>
</evidence>
<sequence>MSKISIVKPGLMTTIQDQGRTGYQHFGMPVAGAMDIYSLQLANLLVGNQRFEAALEITLMGPEIFFHDTRTVAITGGEISITVNDRLVPMYQTIYLQKGDTLKLANVSVGSRSYLAISGGFHIEKVMGSYATYMRGNIGGFHGRKLMTGDEIPLNQEKHQGYIGTRRVPVPLIPDLHTKNIRVIMGPEDAAFTEEGKRVFQRSEYQVSNQSDRMGYRLEGPKIQHVSEADIISGGINLGAIQVPGEGVPIIMMADRQTTGGYTKIANVISIDIPLVAQKKPGDSIKFDVITVEEAQMLLRQKEKELKNLEEEFRFMSKKIHSVKEYLIKVKENSYHVRVEEIEDDE</sequence>
<dbReference type="SUPFAM" id="SSF50891">
    <property type="entry name" value="Cyclophilin-like"/>
    <property type="match status" value="1"/>
</dbReference>
<dbReference type="RefSeq" id="WP_044823576.1">
    <property type="nucleotide sequence ID" value="NZ_CP009687.1"/>
</dbReference>
<proteinExistence type="predicted"/>
<dbReference type="InterPro" id="IPR029000">
    <property type="entry name" value="Cyclophilin-like_dom_sf"/>
</dbReference>
<dbReference type="InterPro" id="IPR052708">
    <property type="entry name" value="PxpC"/>
</dbReference>
<keyword evidence="2" id="KW-1185">Reference proteome</keyword>
<dbReference type="OrthoDB" id="9782422at2"/>
<dbReference type="NCBIfam" id="TIGR00724">
    <property type="entry name" value="urea_amlyse_rel"/>
    <property type="match status" value="1"/>
</dbReference>
<dbReference type="PANTHER" id="PTHR43309">
    <property type="entry name" value="5-OXOPROLINASE SUBUNIT C"/>
    <property type="match status" value="1"/>
</dbReference>
<evidence type="ECO:0000313" key="2">
    <source>
        <dbReference type="Proteomes" id="UP000035704"/>
    </source>
</evidence>
<dbReference type="Gene3D" id="2.40.100.10">
    <property type="entry name" value="Cyclophilin-like"/>
    <property type="match status" value="1"/>
</dbReference>
<dbReference type="PATRIC" id="fig|84022.5.peg.2782"/>
<name>A0A0D8IBQ8_9CLOT</name>
<accession>A0A0D8IBQ8</accession>
<dbReference type="Proteomes" id="UP000035704">
    <property type="component" value="Chromosome"/>
</dbReference>
<dbReference type="Pfam" id="PF02626">
    <property type="entry name" value="CT_A_B"/>
    <property type="match status" value="1"/>
</dbReference>
<dbReference type="AlphaFoldDB" id="A0A0D8IBQ8"/>
<dbReference type="PANTHER" id="PTHR43309:SF5">
    <property type="entry name" value="5-OXOPROLINASE SUBUNIT C"/>
    <property type="match status" value="1"/>
</dbReference>
<protein>
    <submittedName>
        <fullName evidence="1">Allophanate hydrolase subunit 2</fullName>
        <ecNumber evidence="1">3.5.1.54</ecNumber>
    </submittedName>
</protein>
<organism evidence="1 2">
    <name type="scientific">Clostridium aceticum</name>
    <dbReference type="NCBI Taxonomy" id="84022"/>
    <lineage>
        <taxon>Bacteria</taxon>
        <taxon>Bacillati</taxon>
        <taxon>Bacillota</taxon>
        <taxon>Clostridia</taxon>
        <taxon>Eubacteriales</taxon>
        <taxon>Clostridiaceae</taxon>
        <taxon>Clostridium</taxon>
    </lineage>
</organism>
<keyword evidence="1" id="KW-0378">Hydrolase</keyword>
<dbReference type="EMBL" id="CP009687">
    <property type="protein sequence ID" value="AKL94787.1"/>
    <property type="molecule type" value="Genomic_DNA"/>
</dbReference>
<reference evidence="1 2" key="1">
    <citation type="submission" date="2014-10" db="EMBL/GenBank/DDBJ databases">
        <title>Genome sequence of Clostridium aceticum DSM 1496.</title>
        <authorList>
            <person name="Poehlein A."/>
            <person name="Schiel-Bengelsdorf B."/>
            <person name="Gottschalk G."/>
            <person name="Duerre P."/>
            <person name="Daniel R."/>
        </authorList>
    </citation>
    <scope>NUCLEOTIDE SEQUENCE [LARGE SCALE GENOMIC DNA]</scope>
    <source>
        <strain evidence="1 2">DSM 1496</strain>
    </source>
</reference>
<dbReference type="GO" id="GO:0004039">
    <property type="term" value="F:allophanate hydrolase activity"/>
    <property type="evidence" value="ECO:0007669"/>
    <property type="project" value="UniProtKB-EC"/>
</dbReference>
<dbReference type="InterPro" id="IPR003778">
    <property type="entry name" value="CT_A_B"/>
</dbReference>
<dbReference type="STRING" id="84022.CACET_c13220"/>
<dbReference type="KEGG" id="cace:CACET_c13220"/>